<dbReference type="GO" id="GO:0006417">
    <property type="term" value="P:regulation of translation"/>
    <property type="evidence" value="ECO:0007669"/>
    <property type="project" value="TreeGrafter"/>
</dbReference>
<keyword evidence="4" id="KW-1185">Reference proteome</keyword>
<dbReference type="PANTHER" id="PTHR37461">
    <property type="entry name" value="ANTI-SIGMA-K FACTOR RSKA"/>
    <property type="match status" value="1"/>
</dbReference>
<evidence type="ECO:0000313" key="4">
    <source>
        <dbReference type="Proteomes" id="UP000294498"/>
    </source>
</evidence>
<dbReference type="OrthoDB" id="1420916at2"/>
<comment type="caution">
    <text evidence="3">The sequence shown here is derived from an EMBL/GenBank/DDBJ whole genome shotgun (WGS) entry which is preliminary data.</text>
</comment>
<keyword evidence="1" id="KW-1133">Transmembrane helix</keyword>
<keyword evidence="1" id="KW-0472">Membrane</keyword>
<gene>
    <name evidence="3" type="ORF">EDB95_0672</name>
</gene>
<dbReference type="Proteomes" id="UP000294498">
    <property type="component" value="Unassembled WGS sequence"/>
</dbReference>
<evidence type="ECO:0000313" key="3">
    <source>
        <dbReference type="EMBL" id="TDW99662.1"/>
    </source>
</evidence>
<dbReference type="EMBL" id="SODV01000001">
    <property type="protein sequence ID" value="TDW99662.1"/>
    <property type="molecule type" value="Genomic_DNA"/>
</dbReference>
<dbReference type="PANTHER" id="PTHR37461:SF1">
    <property type="entry name" value="ANTI-SIGMA-K FACTOR RSKA"/>
    <property type="match status" value="1"/>
</dbReference>
<evidence type="ECO:0000259" key="2">
    <source>
        <dbReference type="Pfam" id="PF10099"/>
    </source>
</evidence>
<dbReference type="GO" id="GO:0005886">
    <property type="term" value="C:plasma membrane"/>
    <property type="evidence" value="ECO:0007669"/>
    <property type="project" value="InterPro"/>
</dbReference>
<dbReference type="Pfam" id="PF10099">
    <property type="entry name" value="RskA_C"/>
    <property type="match status" value="1"/>
</dbReference>
<proteinExistence type="predicted"/>
<feature type="domain" description="Anti-sigma K factor RskA C-terminal" evidence="2">
    <location>
        <begin position="99"/>
        <end position="260"/>
    </location>
</feature>
<dbReference type="AlphaFoldDB" id="A0A4V3GLI4"/>
<feature type="transmembrane region" description="Helical" evidence="1">
    <location>
        <begin position="96"/>
        <end position="117"/>
    </location>
</feature>
<evidence type="ECO:0000256" key="1">
    <source>
        <dbReference type="SAM" id="Phobius"/>
    </source>
</evidence>
<organism evidence="3 4">
    <name type="scientific">Dinghuibacter silviterrae</name>
    <dbReference type="NCBI Taxonomy" id="1539049"/>
    <lineage>
        <taxon>Bacteria</taxon>
        <taxon>Pseudomonadati</taxon>
        <taxon>Bacteroidota</taxon>
        <taxon>Chitinophagia</taxon>
        <taxon>Chitinophagales</taxon>
        <taxon>Chitinophagaceae</taxon>
        <taxon>Dinghuibacter</taxon>
    </lineage>
</organism>
<sequence>MTNEMNVQELISSGKLELYVAGTLSEREMGDVAASALEYPEIATEIEKIERAMLDFLSPVEFNMTEREKDSQLGYIFDRIHVHPPQTGPIRRINRLGIAAAVAGLILTTGLSVWLALRDNNLSREMAALRADEQSMSAEKAQYEDHVGKMQEQFTLMRNILTRRVELTAVAGSKITAQDNYMLLYWNPATKKLMLADAHLPALSPDQQYQLWALYNGQPVDAGVFDYKDNTVSVGFQKDVPGAQAFAVTVEPKGGSKTPTLSNLCMMAKL</sequence>
<name>A0A4V3GLI4_9BACT</name>
<reference evidence="3 4" key="1">
    <citation type="submission" date="2019-03" db="EMBL/GenBank/DDBJ databases">
        <title>Genomic Encyclopedia of Type Strains, Phase IV (KMG-IV): sequencing the most valuable type-strain genomes for metagenomic binning, comparative biology and taxonomic classification.</title>
        <authorList>
            <person name="Goeker M."/>
        </authorList>
    </citation>
    <scope>NUCLEOTIDE SEQUENCE [LARGE SCALE GENOMIC DNA]</scope>
    <source>
        <strain evidence="3 4">DSM 100059</strain>
    </source>
</reference>
<accession>A0A4V3GLI4</accession>
<protein>
    <submittedName>
        <fullName evidence="3">Anti-sigma-K factor rskA</fullName>
    </submittedName>
</protein>
<dbReference type="InterPro" id="IPR051474">
    <property type="entry name" value="Anti-sigma-K/W_factor"/>
</dbReference>
<keyword evidence="1" id="KW-0812">Transmembrane</keyword>
<dbReference type="InterPro" id="IPR018764">
    <property type="entry name" value="RskA_C"/>
</dbReference>
<dbReference type="GO" id="GO:0016989">
    <property type="term" value="F:sigma factor antagonist activity"/>
    <property type="evidence" value="ECO:0007669"/>
    <property type="project" value="TreeGrafter"/>
</dbReference>